<reference evidence="2 3" key="2">
    <citation type="journal article" date="2010" name="Stand. Genomic Sci.">
        <title>Complete genome sequence of Sebaldella termitidis type strain (NCTC 11300).</title>
        <authorList>
            <person name="Harmon-Smith M."/>
            <person name="Celia L."/>
            <person name="Chertkov O."/>
            <person name="Lapidus A."/>
            <person name="Copeland A."/>
            <person name="Glavina Del Rio T."/>
            <person name="Nolan M."/>
            <person name="Lucas S."/>
            <person name="Tice H."/>
            <person name="Cheng J.F."/>
            <person name="Han C."/>
            <person name="Detter J.C."/>
            <person name="Bruce D."/>
            <person name="Goodwin L."/>
            <person name="Pitluck S."/>
            <person name="Pati A."/>
            <person name="Liolios K."/>
            <person name="Ivanova N."/>
            <person name="Mavromatis K."/>
            <person name="Mikhailova N."/>
            <person name="Chen A."/>
            <person name="Palaniappan K."/>
            <person name="Land M."/>
            <person name="Hauser L."/>
            <person name="Chang Y.J."/>
            <person name="Jeffries C.D."/>
            <person name="Brettin T."/>
            <person name="Goker M."/>
            <person name="Beck B."/>
            <person name="Bristow J."/>
            <person name="Eisen J.A."/>
            <person name="Markowitz V."/>
            <person name="Hugenholtz P."/>
            <person name="Kyrpides N.C."/>
            <person name="Klenk H.P."/>
            <person name="Chen F."/>
        </authorList>
    </citation>
    <scope>NUCLEOTIDE SEQUENCE [LARGE SCALE GENOMIC DNA]</scope>
    <source>
        <strain evidence="3">ATCC 33386 / NCTC 11300</strain>
    </source>
</reference>
<proteinExistence type="predicted"/>
<dbReference type="Pfam" id="PF00903">
    <property type="entry name" value="Glyoxalase"/>
    <property type="match status" value="1"/>
</dbReference>
<reference evidence="3" key="1">
    <citation type="submission" date="2009-09" db="EMBL/GenBank/DDBJ databases">
        <title>The complete chromosome of Sebaldella termitidis ATCC 33386.</title>
        <authorList>
            <consortium name="US DOE Joint Genome Institute (JGI-PGF)"/>
            <person name="Lucas S."/>
            <person name="Copeland A."/>
            <person name="Lapidus A."/>
            <person name="Glavina del Rio T."/>
            <person name="Dalin E."/>
            <person name="Tice H."/>
            <person name="Bruce D."/>
            <person name="Goodwin L."/>
            <person name="Pitluck S."/>
            <person name="Kyrpides N."/>
            <person name="Mavromatis K."/>
            <person name="Ivanova N."/>
            <person name="Mikhailova N."/>
            <person name="Sims D."/>
            <person name="Meincke L."/>
            <person name="Brettin T."/>
            <person name="Detter J.C."/>
            <person name="Han C."/>
            <person name="Larimer F."/>
            <person name="Land M."/>
            <person name="Hauser L."/>
            <person name="Markowitz V."/>
            <person name="Cheng J.F."/>
            <person name="Hugenholtz P."/>
            <person name="Woyke T."/>
            <person name="Wu D."/>
            <person name="Eisen J.A."/>
        </authorList>
    </citation>
    <scope>NUCLEOTIDE SEQUENCE [LARGE SCALE GENOMIC DNA]</scope>
    <source>
        <strain evidence="3">ATCC 33386 / NCTC 11300</strain>
    </source>
</reference>
<name>D1AFG7_SEBTE</name>
<evidence type="ECO:0000313" key="2">
    <source>
        <dbReference type="EMBL" id="ACZ07852.1"/>
    </source>
</evidence>
<feature type="domain" description="Glyoxalase/fosfomycin resistance/dioxygenase" evidence="1">
    <location>
        <begin position="7"/>
        <end position="121"/>
    </location>
</feature>
<evidence type="ECO:0000259" key="1">
    <source>
        <dbReference type="Pfam" id="PF00903"/>
    </source>
</evidence>
<dbReference type="HOGENOM" id="CLU_046006_17_6_0"/>
<dbReference type="SUPFAM" id="SSF54593">
    <property type="entry name" value="Glyoxalase/Bleomycin resistance protein/Dihydroxybiphenyl dioxygenase"/>
    <property type="match status" value="1"/>
</dbReference>
<dbReference type="RefSeq" id="WP_012860448.1">
    <property type="nucleotide sequence ID" value="NC_013517.1"/>
</dbReference>
<dbReference type="eggNOG" id="COG2764">
    <property type="taxonomic scope" value="Bacteria"/>
</dbReference>
<dbReference type="InterPro" id="IPR029068">
    <property type="entry name" value="Glyas_Bleomycin-R_OHBP_Dase"/>
</dbReference>
<gene>
    <name evidence="2" type="ordered locus">Sterm_0984</name>
</gene>
<dbReference type="Gene3D" id="3.10.180.10">
    <property type="entry name" value="2,3-Dihydroxybiphenyl 1,2-Dioxygenase, domain 1"/>
    <property type="match status" value="1"/>
</dbReference>
<dbReference type="SMR" id="D1AFG7"/>
<dbReference type="AlphaFoldDB" id="D1AFG7"/>
<dbReference type="InterPro" id="IPR004360">
    <property type="entry name" value="Glyas_Fos-R_dOase_dom"/>
</dbReference>
<dbReference type="EMBL" id="CP001739">
    <property type="protein sequence ID" value="ACZ07852.1"/>
    <property type="molecule type" value="Genomic_DNA"/>
</dbReference>
<organism evidence="2 3">
    <name type="scientific">Sebaldella termitidis (strain ATCC 33386 / NCTC 11300)</name>
    <dbReference type="NCBI Taxonomy" id="526218"/>
    <lineage>
        <taxon>Bacteria</taxon>
        <taxon>Fusobacteriati</taxon>
        <taxon>Fusobacteriota</taxon>
        <taxon>Fusobacteriia</taxon>
        <taxon>Fusobacteriales</taxon>
        <taxon>Leptotrichiaceae</taxon>
        <taxon>Sebaldella</taxon>
    </lineage>
</organism>
<keyword evidence="3" id="KW-1185">Reference proteome</keyword>
<protein>
    <recommendedName>
        <fullName evidence="1">Glyoxalase/fosfomycin resistance/dioxygenase domain-containing protein</fullName>
    </recommendedName>
</protein>
<evidence type="ECO:0000313" key="3">
    <source>
        <dbReference type="Proteomes" id="UP000000845"/>
    </source>
</evidence>
<dbReference type="STRING" id="526218.Sterm_0984"/>
<dbReference type="KEGG" id="str:Sterm_0984"/>
<sequence>MERTLMQVYVKGSAEAVELYQKAFNTTLGYNVVHEDGTFYHSELNVYGQIISVAERTDDADSITGNTMQFCLQFSKEETDLLKKAYDILTDNAKILFPLGPCDYTTHLADLIDKFGVRWCLFVG</sequence>
<dbReference type="Proteomes" id="UP000000845">
    <property type="component" value="Chromosome"/>
</dbReference>
<accession>D1AFG7</accession>